<comment type="similarity">
    <text evidence="1">Belongs to the bacterial ribosomal protein bL32 family.</text>
</comment>
<sequence length="68" mass="8064">MAVPKKKVSTSKKKIRNADSNKKIQRVDYIICFNCHMIKLKHHICSQCGYYHNRSRQVDNTNQPIIYK</sequence>
<dbReference type="AlphaFoldDB" id="A0A140F2L3"/>
<dbReference type="InterPro" id="IPR011332">
    <property type="entry name" value="Ribosomal_zn-bd"/>
</dbReference>
<reference evidence="4" key="2">
    <citation type="journal article" date="2016" name="Open Biol.">
        <title>Moramonas marocensis gen. nov., sp. nov.: a jakobid flagellate isolated from desert soil with a bacteria-like, but bloated mitochondrial genome.</title>
        <authorList>
            <person name="Strassert J.F."/>
            <person name="Tikhonenkov D.V."/>
            <person name="Pombert J.F."/>
            <person name="Kolisko M."/>
            <person name="Tai V."/>
            <person name="Mylnikov A.P."/>
            <person name="Keeling P.J."/>
        </authorList>
    </citation>
    <scope>NUCLEOTIDE SEQUENCE</scope>
</reference>
<dbReference type="Pfam" id="PF01783">
    <property type="entry name" value="Ribosomal_L32p"/>
    <property type="match status" value="1"/>
</dbReference>
<dbReference type="GO" id="GO:0015934">
    <property type="term" value="C:large ribosomal subunit"/>
    <property type="evidence" value="ECO:0007669"/>
    <property type="project" value="InterPro"/>
</dbReference>
<keyword evidence="2 4" id="KW-0689">Ribosomal protein</keyword>
<dbReference type="NCBIfam" id="TIGR01031">
    <property type="entry name" value="rpmF_bact"/>
    <property type="match status" value="1"/>
</dbReference>
<dbReference type="InterPro" id="IPR002677">
    <property type="entry name" value="Ribosomal_bL32"/>
</dbReference>
<geneLocation type="mitochondrion" evidence="4"/>
<dbReference type="GO" id="GO:0003735">
    <property type="term" value="F:structural constituent of ribosome"/>
    <property type="evidence" value="ECO:0007669"/>
    <property type="project" value="InterPro"/>
</dbReference>
<evidence type="ECO:0000256" key="3">
    <source>
        <dbReference type="ARBA" id="ARBA00023274"/>
    </source>
</evidence>
<evidence type="ECO:0000313" key="4">
    <source>
        <dbReference type="EMBL" id="AML60647.1"/>
    </source>
</evidence>
<organism evidence="4">
    <name type="scientific">Moramonas marocensis</name>
    <dbReference type="NCBI Taxonomy" id="1805496"/>
    <lineage>
        <taxon>Eukaryota</taxon>
        <taxon>Discoba</taxon>
        <taxon>Jakobida</taxon>
        <taxon>Histionina</taxon>
        <taxon>Moramonas</taxon>
    </lineage>
</organism>
<dbReference type="PANTHER" id="PTHR35534">
    <property type="entry name" value="50S RIBOSOMAL PROTEIN L32"/>
    <property type="match status" value="1"/>
</dbReference>
<keyword evidence="3" id="KW-0687">Ribonucleoprotein</keyword>
<accession>A0A140F2L3</accession>
<protein>
    <submittedName>
        <fullName evidence="4">Ribosomal protein L32</fullName>
    </submittedName>
</protein>
<dbReference type="PANTHER" id="PTHR35534:SF1">
    <property type="entry name" value="LARGE RIBOSOMAL SUBUNIT PROTEIN BL32"/>
    <property type="match status" value="1"/>
</dbReference>
<evidence type="ECO:0000256" key="2">
    <source>
        <dbReference type="ARBA" id="ARBA00022980"/>
    </source>
</evidence>
<dbReference type="EMBL" id="KU057178">
    <property type="protein sequence ID" value="AML60647.1"/>
    <property type="molecule type" value="Genomic_DNA"/>
</dbReference>
<reference evidence="4" key="1">
    <citation type="submission" date="2015-11" db="EMBL/GenBank/DDBJ databases">
        <authorList>
            <person name="Zhang Y."/>
            <person name="Guo Z."/>
        </authorList>
    </citation>
    <scope>NUCLEOTIDE SEQUENCE</scope>
</reference>
<dbReference type="SUPFAM" id="SSF57829">
    <property type="entry name" value="Zn-binding ribosomal proteins"/>
    <property type="match status" value="1"/>
</dbReference>
<gene>
    <name evidence="4" type="ORF">Mmmito_0082</name>
</gene>
<evidence type="ECO:0000256" key="1">
    <source>
        <dbReference type="ARBA" id="ARBA00008560"/>
    </source>
</evidence>
<dbReference type="InterPro" id="IPR044957">
    <property type="entry name" value="Ribosomal_bL32_bact"/>
</dbReference>
<name>A0A140F2L3_9EUKA</name>
<dbReference type="HAMAP" id="MF_00340">
    <property type="entry name" value="Ribosomal_bL32"/>
    <property type="match status" value="1"/>
</dbReference>
<keyword evidence="4" id="KW-0496">Mitochondrion</keyword>
<proteinExistence type="inferred from homology"/>
<dbReference type="GO" id="GO:0006412">
    <property type="term" value="P:translation"/>
    <property type="evidence" value="ECO:0007669"/>
    <property type="project" value="InterPro"/>
</dbReference>